<evidence type="ECO:0000256" key="1">
    <source>
        <dbReference type="PROSITE-ProRule" id="PRU00267"/>
    </source>
</evidence>
<dbReference type="CDD" id="cd22009">
    <property type="entry name" value="HMG-box_AtHMGB9-like"/>
    <property type="match status" value="1"/>
</dbReference>
<feature type="region of interest" description="Disordered" evidence="2">
    <location>
        <begin position="139"/>
        <end position="159"/>
    </location>
</feature>
<evidence type="ECO:0000259" key="3">
    <source>
        <dbReference type="PROSITE" id="PS50118"/>
    </source>
</evidence>
<feature type="region of interest" description="Disordered" evidence="2">
    <location>
        <begin position="31"/>
        <end position="68"/>
    </location>
</feature>
<feature type="region of interest" description="Disordered" evidence="2">
    <location>
        <begin position="252"/>
        <end position="286"/>
    </location>
</feature>
<dbReference type="EMBL" id="BT124282">
    <property type="protein sequence ID" value="ADE77544.1"/>
    <property type="molecule type" value="mRNA"/>
</dbReference>
<accession>D5ADC5</accession>
<protein>
    <recommendedName>
        <fullName evidence="3">HMG box domain-containing protein</fullName>
    </recommendedName>
</protein>
<proteinExistence type="evidence at transcript level"/>
<keyword evidence="1" id="KW-0539">Nucleus</keyword>
<name>D5ADC5_PICSI</name>
<dbReference type="GO" id="GO:0003677">
    <property type="term" value="F:DNA binding"/>
    <property type="evidence" value="ECO:0007669"/>
    <property type="project" value="UniProtKB-UniRule"/>
</dbReference>
<reference evidence="4" key="1">
    <citation type="submission" date="2010-04" db="EMBL/GenBank/DDBJ databases">
        <authorList>
            <person name="Reid K.E."/>
            <person name="Liao N."/>
            <person name="Chan S."/>
            <person name="Docking R."/>
            <person name="Taylor G."/>
            <person name="Moore R."/>
            <person name="Mayo M."/>
            <person name="Munro S."/>
            <person name="King J."/>
            <person name="Yanchuk A."/>
            <person name="Holt R."/>
            <person name="Jones S."/>
            <person name="Marra M."/>
            <person name="Ritland C.E."/>
            <person name="Ritland K."/>
            <person name="Bohlmann J."/>
        </authorList>
    </citation>
    <scope>NUCLEOTIDE SEQUENCE</scope>
    <source>
        <tissue evidence="4">Bud</tissue>
    </source>
</reference>
<dbReference type="PANTHER" id="PTHR46691">
    <property type="entry name" value="HIGH MOBILITY GROUP B PROTEIN 9"/>
    <property type="match status" value="1"/>
</dbReference>
<sequence length="286" mass="31459">MVGTRKMRGVLYHVPPSGSRPQGASVSTFMNSRETDFRTSMLDHRLGRKRKRKEMSRKDPNAPRQNKTGYNFFFAEQRARLKSVQPDKDRAISKMIGDLWNRLSEDDKSPYQERGLVDKERYKREMREYKERLRLESQGAVGTSGFHPHSLRTARKYDPLSNDVTQEGQLRLQGSKPLQVQVQPISEIRCSGTGISENLSGGSGTGISEKPSCGSGMGISEKLSCGSGMGISEKLSCGSGMSISEKLSCGSGIGLVEDQPSKNHPSPKGESHVTVQEQGVHGVSSP</sequence>
<dbReference type="SUPFAM" id="SSF47095">
    <property type="entry name" value="HMG-box"/>
    <property type="match status" value="1"/>
</dbReference>
<dbReference type="SMART" id="SM00398">
    <property type="entry name" value="HMG"/>
    <property type="match status" value="1"/>
</dbReference>
<dbReference type="InterPro" id="IPR036910">
    <property type="entry name" value="HMG_box_dom_sf"/>
</dbReference>
<feature type="DNA-binding region" description="HMG box" evidence="1">
    <location>
        <begin position="63"/>
        <end position="130"/>
    </location>
</feature>
<dbReference type="GO" id="GO:0005634">
    <property type="term" value="C:nucleus"/>
    <property type="evidence" value="ECO:0007669"/>
    <property type="project" value="UniProtKB-UniRule"/>
</dbReference>
<feature type="region of interest" description="Disordered" evidence="2">
    <location>
        <begin position="192"/>
        <end position="213"/>
    </location>
</feature>
<dbReference type="PROSITE" id="PS50118">
    <property type="entry name" value="HMG_BOX_2"/>
    <property type="match status" value="1"/>
</dbReference>
<dbReference type="PANTHER" id="PTHR46691:SF1">
    <property type="entry name" value="AT-RICH INTERACTIVE DOMAIN-CONTAINING PROTEIN 2"/>
    <property type="match status" value="1"/>
</dbReference>
<feature type="compositionally biased region" description="Basic residues" evidence="2">
    <location>
        <begin position="46"/>
        <end position="55"/>
    </location>
</feature>
<evidence type="ECO:0000256" key="2">
    <source>
        <dbReference type="SAM" id="MobiDB-lite"/>
    </source>
</evidence>
<dbReference type="Gene3D" id="1.10.30.10">
    <property type="entry name" value="High mobility group box domain"/>
    <property type="match status" value="1"/>
</dbReference>
<keyword evidence="1" id="KW-0238">DNA-binding</keyword>
<evidence type="ECO:0000313" key="4">
    <source>
        <dbReference type="EMBL" id="ADE77544.1"/>
    </source>
</evidence>
<feature type="compositionally biased region" description="Basic and acidic residues" evidence="2">
    <location>
        <begin position="33"/>
        <end position="45"/>
    </location>
</feature>
<feature type="domain" description="HMG box" evidence="3">
    <location>
        <begin position="63"/>
        <end position="130"/>
    </location>
</feature>
<dbReference type="AlphaFoldDB" id="D5ADC5"/>
<dbReference type="InterPro" id="IPR009071">
    <property type="entry name" value="HMG_box_dom"/>
</dbReference>
<organism evidence="4">
    <name type="scientific">Picea sitchensis</name>
    <name type="common">Sitka spruce</name>
    <name type="synonym">Pinus sitchensis</name>
    <dbReference type="NCBI Taxonomy" id="3332"/>
    <lineage>
        <taxon>Eukaryota</taxon>
        <taxon>Viridiplantae</taxon>
        <taxon>Streptophyta</taxon>
        <taxon>Embryophyta</taxon>
        <taxon>Tracheophyta</taxon>
        <taxon>Spermatophyta</taxon>
        <taxon>Pinopsida</taxon>
        <taxon>Pinidae</taxon>
        <taxon>Conifers I</taxon>
        <taxon>Pinales</taxon>
        <taxon>Pinaceae</taxon>
        <taxon>Picea</taxon>
    </lineage>
</organism>
<dbReference type="Pfam" id="PF00505">
    <property type="entry name" value="HMG_box"/>
    <property type="match status" value="1"/>
</dbReference>